<evidence type="ECO:0000256" key="1">
    <source>
        <dbReference type="SAM" id="MobiDB-lite"/>
    </source>
</evidence>
<evidence type="ECO:0000313" key="4">
    <source>
        <dbReference type="EMBL" id="GAA2097710.1"/>
    </source>
</evidence>
<dbReference type="Pfam" id="PF00239">
    <property type="entry name" value="Resolvase"/>
    <property type="match status" value="1"/>
</dbReference>
<accession>A0ABP5IBV1</accession>
<gene>
    <name evidence="4" type="ORF">GCM10009726_06370</name>
</gene>
<dbReference type="PROSITE" id="PS51736">
    <property type="entry name" value="RECOMBINASES_3"/>
    <property type="match status" value="1"/>
</dbReference>
<dbReference type="PROSITE" id="PS51737">
    <property type="entry name" value="RECOMBINASE_DNA_BIND"/>
    <property type="match status" value="1"/>
</dbReference>
<evidence type="ECO:0000259" key="3">
    <source>
        <dbReference type="PROSITE" id="PS51737"/>
    </source>
</evidence>
<dbReference type="InterPro" id="IPR006119">
    <property type="entry name" value="Resolv_N"/>
</dbReference>
<dbReference type="Pfam" id="PF07508">
    <property type="entry name" value="Recombinase"/>
    <property type="match status" value="1"/>
</dbReference>
<keyword evidence="5" id="KW-1185">Reference proteome</keyword>
<evidence type="ECO:0000313" key="5">
    <source>
        <dbReference type="Proteomes" id="UP001501161"/>
    </source>
</evidence>
<dbReference type="SUPFAM" id="SSF53041">
    <property type="entry name" value="Resolvase-like"/>
    <property type="match status" value="1"/>
</dbReference>
<name>A0ABP5IBV1_9ACTN</name>
<evidence type="ECO:0008006" key="6">
    <source>
        <dbReference type="Google" id="ProtNLM"/>
    </source>
</evidence>
<dbReference type="InterPro" id="IPR050639">
    <property type="entry name" value="SSR_resolvase"/>
</dbReference>
<dbReference type="InterPro" id="IPR011109">
    <property type="entry name" value="DNA_bind_recombinase_dom"/>
</dbReference>
<dbReference type="InterPro" id="IPR036162">
    <property type="entry name" value="Resolvase-like_N_sf"/>
</dbReference>
<feature type="region of interest" description="Disordered" evidence="1">
    <location>
        <begin position="41"/>
        <end position="68"/>
    </location>
</feature>
<evidence type="ECO:0000259" key="2">
    <source>
        <dbReference type="PROSITE" id="PS51736"/>
    </source>
</evidence>
<dbReference type="EMBL" id="BAAAMQ010000005">
    <property type="protein sequence ID" value="GAA2097710.1"/>
    <property type="molecule type" value="Genomic_DNA"/>
</dbReference>
<sequence>MELCERKAATIALVRGTDLDMSTPAGILVADVMGATARHEIKQKSDRQRRAQQQAAEQGKPAGGRRAFGYGSDGVTVNEAEARHVREAFADVMHGASLKGIARRWNDAQALTTAGNLWTHGTVRGVLKNPRYAGLRTYRGEVVGPAVWPALIDEDTFEAVRAILSVPERRTTLTTARKYLLPGLALCWKCGSDCATGHTRHGKRVYVCRANKCISRKADDVDALVEAVIVERLSRPDAGDLLATDNRDELRELQGKAAGIRQRLDDLATGLEEGVLTLAAVRKSSERLRNELRRVEVEMAATVHTDALGPLVDAQDVAAAWSALDVQQRRGAVDALMRVTLLKPETGRRDFDPASVRIDWRAP</sequence>
<dbReference type="InterPro" id="IPR038109">
    <property type="entry name" value="DNA_bind_recomb_sf"/>
</dbReference>
<reference evidence="5" key="1">
    <citation type="journal article" date="2019" name="Int. J. Syst. Evol. Microbiol.">
        <title>The Global Catalogue of Microorganisms (GCM) 10K type strain sequencing project: providing services to taxonomists for standard genome sequencing and annotation.</title>
        <authorList>
            <consortium name="The Broad Institute Genomics Platform"/>
            <consortium name="The Broad Institute Genome Sequencing Center for Infectious Disease"/>
            <person name="Wu L."/>
            <person name="Ma J."/>
        </authorList>
    </citation>
    <scope>NUCLEOTIDE SEQUENCE [LARGE SCALE GENOMIC DNA]</scope>
    <source>
        <strain evidence="5">JCM 13813</strain>
    </source>
</reference>
<dbReference type="Proteomes" id="UP001501161">
    <property type="component" value="Unassembled WGS sequence"/>
</dbReference>
<dbReference type="Gene3D" id="3.90.1750.20">
    <property type="entry name" value="Putative Large Serine Recombinase, Chain B, Domain 2"/>
    <property type="match status" value="1"/>
</dbReference>
<feature type="domain" description="Recombinase" evidence="3">
    <location>
        <begin position="67"/>
        <end position="170"/>
    </location>
</feature>
<proteinExistence type="predicted"/>
<comment type="caution">
    <text evidence="4">The sequence shown here is derived from an EMBL/GenBank/DDBJ whole genome shotgun (WGS) entry which is preliminary data.</text>
</comment>
<feature type="domain" description="Resolvase/invertase-type recombinase catalytic" evidence="2">
    <location>
        <begin position="1"/>
        <end position="59"/>
    </location>
</feature>
<protein>
    <recommendedName>
        <fullName evidence="6">Recombinase</fullName>
    </recommendedName>
</protein>
<dbReference type="PANTHER" id="PTHR30461">
    <property type="entry name" value="DNA-INVERTASE FROM LAMBDOID PROPHAGE"/>
    <property type="match status" value="1"/>
</dbReference>
<organism evidence="4 5">
    <name type="scientific">Nocardioides furvisabuli</name>
    <dbReference type="NCBI Taxonomy" id="375542"/>
    <lineage>
        <taxon>Bacteria</taxon>
        <taxon>Bacillati</taxon>
        <taxon>Actinomycetota</taxon>
        <taxon>Actinomycetes</taxon>
        <taxon>Propionibacteriales</taxon>
        <taxon>Nocardioidaceae</taxon>
        <taxon>Nocardioides</taxon>
    </lineage>
</organism>
<dbReference type="PANTHER" id="PTHR30461:SF23">
    <property type="entry name" value="DNA RECOMBINASE-RELATED"/>
    <property type="match status" value="1"/>
</dbReference>